<evidence type="ECO:0000313" key="1">
    <source>
        <dbReference type="EMBL" id="TLM93990.1"/>
    </source>
</evidence>
<dbReference type="RefSeq" id="WP_138076506.1">
    <property type="nucleotide sequence ID" value="NZ_VAJM01000003.1"/>
</dbReference>
<proteinExistence type="predicted"/>
<dbReference type="AlphaFoldDB" id="A0A5R8WS29"/>
<evidence type="ECO:0000313" key="2">
    <source>
        <dbReference type="Proteomes" id="UP000305517"/>
    </source>
</evidence>
<dbReference type="OrthoDB" id="129642at2"/>
<comment type="caution">
    <text evidence="1">The sequence shown here is derived from an EMBL/GenBank/DDBJ whole genome shotgun (WGS) entry which is preliminary data.</text>
</comment>
<protein>
    <submittedName>
        <fullName evidence="1">Uncharacterized protein</fullName>
    </submittedName>
</protein>
<dbReference type="EMBL" id="VAJM01000003">
    <property type="protein sequence ID" value="TLM93990.1"/>
    <property type="molecule type" value="Genomic_DNA"/>
</dbReference>
<keyword evidence="2" id="KW-1185">Reference proteome</keyword>
<reference evidence="1 2" key="1">
    <citation type="submission" date="2019-05" db="EMBL/GenBank/DDBJ databases">
        <title>Hymenobacter edaphi sp. nov., isolated from abandoned arsenic-contaminated farmland soil.</title>
        <authorList>
            <person name="Nie L."/>
        </authorList>
    </citation>
    <scope>NUCLEOTIDE SEQUENCE [LARGE SCALE GENOMIC DNA]</scope>
    <source>
        <strain evidence="1 2">1-3-3-8</strain>
    </source>
</reference>
<dbReference type="Proteomes" id="UP000305517">
    <property type="component" value="Unassembled WGS sequence"/>
</dbReference>
<accession>A0A5R8WS29</accession>
<name>A0A5R8WS29_9BACT</name>
<sequence length="82" mass="9501">MEVEIACPKCDWHLEAGSRWQCTCGHSWNTFDTGGTCPRCLHRWHDTQCLSCAGWSPHLDWYRNLDQWVAEQLVAELQPAAR</sequence>
<gene>
    <name evidence="1" type="ORF">FDY95_08125</name>
</gene>
<organism evidence="1 2">
    <name type="scientific">Hymenobacter jeollabukensis</name>
    <dbReference type="NCBI Taxonomy" id="2025313"/>
    <lineage>
        <taxon>Bacteria</taxon>
        <taxon>Pseudomonadati</taxon>
        <taxon>Bacteroidota</taxon>
        <taxon>Cytophagia</taxon>
        <taxon>Cytophagales</taxon>
        <taxon>Hymenobacteraceae</taxon>
        <taxon>Hymenobacter</taxon>
    </lineage>
</organism>